<dbReference type="InterPro" id="IPR041796">
    <property type="entry name" value="Mre11_N"/>
</dbReference>
<gene>
    <name evidence="3" type="ORF">FJU08_00145</name>
</gene>
<comment type="caution">
    <text evidence="3">The sequence shown here is derived from an EMBL/GenBank/DDBJ whole genome shotgun (WGS) entry which is preliminary data.</text>
</comment>
<protein>
    <submittedName>
        <fullName evidence="3">DNA repair exonuclease</fullName>
    </submittedName>
</protein>
<name>A0A506UI78_9HYPH</name>
<keyword evidence="3" id="KW-0540">Nuclease</keyword>
<dbReference type="OrthoDB" id="9773856at2"/>
<proteinExistence type="predicted"/>
<accession>A0A506UI78</accession>
<keyword evidence="3" id="KW-0269">Exonuclease</keyword>
<dbReference type="EMBL" id="VHLG01000001">
    <property type="protein sequence ID" value="TPW33016.1"/>
    <property type="molecule type" value="Genomic_DNA"/>
</dbReference>
<dbReference type="InterPro" id="IPR004843">
    <property type="entry name" value="Calcineurin-like_PHP"/>
</dbReference>
<organism evidence="3 4">
    <name type="scientific">Martelella alba</name>
    <dbReference type="NCBI Taxonomy" id="2590451"/>
    <lineage>
        <taxon>Bacteria</taxon>
        <taxon>Pseudomonadati</taxon>
        <taxon>Pseudomonadota</taxon>
        <taxon>Alphaproteobacteria</taxon>
        <taxon>Hyphomicrobiales</taxon>
        <taxon>Aurantimonadaceae</taxon>
        <taxon>Martelella</taxon>
    </lineage>
</organism>
<sequence>MARFRFIHAADLHLGSPLSGLALKDEALARRFAEASRDAFTGLIDAALAEKVDFLLIAGDIYDGAWKDNRIGLFFNREIARLDRADIPVFILRGNHDAESVVTRTITMPENVREFSVKAPETMRIDTLKVAIHGQGFATRSVNDNLAASYPPAMPGWFNIGMLHTSLSGRPPHAPYAPCTVDDLLARGYDYWALGHVHAYEQVVDMPPVIYPGNIQGRSIRETGEKGVVLVTVDEGEVRHRRLILDRARFERATVNVTPQMGEDDIFAAIEARAANYAETAGERPVALRLVLSGTYQQAGRMIAERQQWHDEAEAALQRSHGDLWLEKLEFDLETPEVARPVIADAEAAVDFRALIEAVAGSPEFAAQAGALADEIRARLPASVSDETVFPGGDLARLLAEAERLLFARLDMAEES</sequence>
<dbReference type="GO" id="GO:0004527">
    <property type="term" value="F:exonuclease activity"/>
    <property type="evidence" value="ECO:0007669"/>
    <property type="project" value="UniProtKB-KW"/>
</dbReference>
<dbReference type="AlphaFoldDB" id="A0A506UI78"/>
<evidence type="ECO:0000259" key="2">
    <source>
        <dbReference type="Pfam" id="PF00149"/>
    </source>
</evidence>
<dbReference type="InterPro" id="IPR029052">
    <property type="entry name" value="Metallo-depent_PP-like"/>
</dbReference>
<dbReference type="InterPro" id="IPR014576">
    <property type="entry name" value="Pesterase_YhaO"/>
</dbReference>
<dbReference type="Proteomes" id="UP000318801">
    <property type="component" value="Unassembled WGS sequence"/>
</dbReference>
<evidence type="ECO:0000313" key="3">
    <source>
        <dbReference type="EMBL" id="TPW33016.1"/>
    </source>
</evidence>
<dbReference type="Pfam" id="PF00149">
    <property type="entry name" value="Metallophos"/>
    <property type="match status" value="1"/>
</dbReference>
<feature type="domain" description="Calcineurin-like phosphoesterase" evidence="2">
    <location>
        <begin position="4"/>
        <end position="200"/>
    </location>
</feature>
<evidence type="ECO:0000313" key="4">
    <source>
        <dbReference type="Proteomes" id="UP000318801"/>
    </source>
</evidence>
<dbReference type="RefSeq" id="WP_141146951.1">
    <property type="nucleotide sequence ID" value="NZ_VHLG01000001.1"/>
</dbReference>
<reference evidence="3 4" key="1">
    <citation type="submission" date="2019-06" db="EMBL/GenBank/DDBJ databases">
        <authorList>
            <person name="Li M."/>
        </authorList>
    </citation>
    <scope>NUCLEOTIDE SEQUENCE [LARGE SCALE GENOMIC DNA]</scope>
    <source>
        <strain evidence="3 4">BGMRC2036</strain>
    </source>
</reference>
<keyword evidence="1" id="KW-0378">Hydrolase</keyword>
<dbReference type="InterPro" id="IPR050535">
    <property type="entry name" value="DNA_Repair-Maintenance_Comp"/>
</dbReference>
<dbReference type="PANTHER" id="PTHR30337">
    <property type="entry name" value="COMPONENT OF ATP-DEPENDENT DSDNA EXONUCLEASE"/>
    <property type="match status" value="1"/>
</dbReference>
<dbReference type="Gene3D" id="3.60.21.10">
    <property type="match status" value="1"/>
</dbReference>
<keyword evidence="4" id="KW-1185">Reference proteome</keyword>
<evidence type="ECO:0000256" key="1">
    <source>
        <dbReference type="ARBA" id="ARBA00022801"/>
    </source>
</evidence>
<dbReference type="PIRSF" id="PIRSF033091">
    <property type="entry name" value="Pesterase_YhaO"/>
    <property type="match status" value="1"/>
</dbReference>
<dbReference type="SUPFAM" id="SSF56300">
    <property type="entry name" value="Metallo-dependent phosphatases"/>
    <property type="match status" value="1"/>
</dbReference>
<dbReference type="PANTHER" id="PTHR30337:SF7">
    <property type="entry name" value="PHOSPHOESTERASE"/>
    <property type="match status" value="1"/>
</dbReference>
<dbReference type="CDD" id="cd00840">
    <property type="entry name" value="MPP_Mre11_N"/>
    <property type="match status" value="1"/>
</dbReference>